<feature type="signal peptide" evidence="1">
    <location>
        <begin position="1"/>
        <end position="24"/>
    </location>
</feature>
<gene>
    <name evidence="3" type="ORF">MTR66_05910</name>
</gene>
<keyword evidence="1" id="KW-0732">Signal</keyword>
<dbReference type="EMBL" id="JALHLG010000005">
    <property type="protein sequence ID" value="MCJ2186352.1"/>
    <property type="molecule type" value="Genomic_DNA"/>
</dbReference>
<feature type="chain" id="PRO_5046073683" evidence="1">
    <location>
        <begin position="25"/>
        <end position="450"/>
    </location>
</feature>
<dbReference type="InterPro" id="IPR045175">
    <property type="entry name" value="M28_fam"/>
</dbReference>
<protein>
    <submittedName>
        <fullName evidence="3">M20/M25/M40 family metallo-hydrolase</fullName>
    </submittedName>
</protein>
<feature type="domain" description="Peptidase M28" evidence="2">
    <location>
        <begin position="108"/>
        <end position="302"/>
    </location>
</feature>
<dbReference type="Proteomes" id="UP001202281">
    <property type="component" value="Unassembled WGS sequence"/>
</dbReference>
<comment type="caution">
    <text evidence="3">The sequence shown here is derived from an EMBL/GenBank/DDBJ whole genome shotgun (WGS) entry which is preliminary data.</text>
</comment>
<evidence type="ECO:0000256" key="1">
    <source>
        <dbReference type="SAM" id="SignalP"/>
    </source>
</evidence>
<evidence type="ECO:0000259" key="2">
    <source>
        <dbReference type="Pfam" id="PF04389"/>
    </source>
</evidence>
<evidence type="ECO:0000313" key="3">
    <source>
        <dbReference type="EMBL" id="MCJ2186352.1"/>
    </source>
</evidence>
<dbReference type="Pfam" id="PF04389">
    <property type="entry name" value="Peptidase_M28"/>
    <property type="match status" value="1"/>
</dbReference>
<dbReference type="InterPro" id="IPR007484">
    <property type="entry name" value="Peptidase_M28"/>
</dbReference>
<dbReference type="SUPFAM" id="SSF53187">
    <property type="entry name" value="Zn-dependent exopeptidases"/>
    <property type="match status" value="1"/>
</dbReference>
<sequence>MIRPAPIFAAGLSALFAAASPAGAGTPEQAEVSQARLQAEVETLVGFGTRHTLSSQTDPHRGIGAARRWAEAQFRASSRACGDCLEIVTPETMVSGTRIPAPVRLVDVVAIQRGTQRPGEVVIVQGHIDSRVSDVMDAASDAPGANDDGSGTALVLEAARVLSRHKFPATIVYAVLSGEEQGLYGGKLLADYAARQGWTVKAVLNNDIVGGSCGSDGYCDDTHVRVFSEGPRADATDKTRAAARRFGGENDSPGRNISRYIATMAGDVQSGLAVRQIWRADRMGRGGDQTPFLEMGYPAVRFTVAVEDYNRQHQDLRTRDGVTYGDTVAGMDFPYLAKVTRLNVAALAALASAPMPPAPVADAAVKTWTDVTWQPVPGAAAYNVWRRATDAAQWEAGPIVTGTGQTSVRLEGLRGDDWILGVSSLAADGSESPVAAAVPGGAFGPLAAQP</sequence>
<name>A0ABT0BMS4_9SPHN</name>
<proteinExistence type="predicted"/>
<dbReference type="PANTHER" id="PTHR12147">
    <property type="entry name" value="METALLOPEPTIDASE M28 FAMILY MEMBER"/>
    <property type="match status" value="1"/>
</dbReference>
<dbReference type="RefSeq" id="WP_243918702.1">
    <property type="nucleotide sequence ID" value="NZ_JALHLG010000005.1"/>
</dbReference>
<reference evidence="3 4" key="1">
    <citation type="submission" date="2022-04" db="EMBL/GenBank/DDBJ databases">
        <title>Identification of a novel bacterium isolated from mangrove sediments.</title>
        <authorList>
            <person name="Pan X."/>
        </authorList>
    </citation>
    <scope>NUCLEOTIDE SEQUENCE [LARGE SCALE GENOMIC DNA]</scope>
    <source>
        <strain evidence="3 4">B2638</strain>
    </source>
</reference>
<accession>A0ABT0BMS4</accession>
<dbReference type="PANTHER" id="PTHR12147:SF26">
    <property type="entry name" value="PEPTIDASE M28 DOMAIN-CONTAINING PROTEIN"/>
    <property type="match status" value="1"/>
</dbReference>
<dbReference type="Gene3D" id="3.40.630.10">
    <property type="entry name" value="Zn peptidases"/>
    <property type="match status" value="1"/>
</dbReference>
<evidence type="ECO:0000313" key="4">
    <source>
        <dbReference type="Proteomes" id="UP001202281"/>
    </source>
</evidence>
<organism evidence="3 4">
    <name type="scientific">Novosphingobium beihaiensis</name>
    <dbReference type="NCBI Taxonomy" id="2930389"/>
    <lineage>
        <taxon>Bacteria</taxon>
        <taxon>Pseudomonadati</taxon>
        <taxon>Pseudomonadota</taxon>
        <taxon>Alphaproteobacteria</taxon>
        <taxon>Sphingomonadales</taxon>
        <taxon>Sphingomonadaceae</taxon>
        <taxon>Novosphingobium</taxon>
    </lineage>
</organism>
<keyword evidence="4" id="KW-1185">Reference proteome</keyword>